<gene>
    <name evidence="2" type="ORF">NBRC111894_2156</name>
</gene>
<evidence type="ECO:0000313" key="3">
    <source>
        <dbReference type="Proteomes" id="UP000319716"/>
    </source>
</evidence>
<dbReference type="PANTHER" id="PTHR43218">
    <property type="entry name" value="PHOSPHORIBOSYLTRANSFERASE-RELATED"/>
    <property type="match status" value="1"/>
</dbReference>
<accession>A0A4Y1ZBX7</accession>
<dbReference type="GO" id="GO:0003999">
    <property type="term" value="F:adenine phosphoribosyltransferase activity"/>
    <property type="evidence" value="ECO:0007669"/>
    <property type="project" value="UniProtKB-EC"/>
</dbReference>
<feature type="domain" description="Phosphoribosyltransferase" evidence="1">
    <location>
        <begin position="68"/>
        <end position="188"/>
    </location>
</feature>
<evidence type="ECO:0000259" key="1">
    <source>
        <dbReference type="Pfam" id="PF00156"/>
    </source>
</evidence>
<dbReference type="InterPro" id="IPR000836">
    <property type="entry name" value="PRTase_dom"/>
</dbReference>
<organism evidence="2 3">
    <name type="scientific">Sporolactobacillus inulinus</name>
    <dbReference type="NCBI Taxonomy" id="2078"/>
    <lineage>
        <taxon>Bacteria</taxon>
        <taxon>Bacillati</taxon>
        <taxon>Bacillota</taxon>
        <taxon>Bacilli</taxon>
        <taxon>Bacillales</taxon>
        <taxon>Sporolactobacillaceae</taxon>
        <taxon>Sporolactobacillus</taxon>
    </lineage>
</organism>
<dbReference type="Pfam" id="PF00156">
    <property type="entry name" value="Pribosyltran"/>
    <property type="match status" value="1"/>
</dbReference>
<evidence type="ECO:0000313" key="2">
    <source>
        <dbReference type="EMBL" id="GAY76602.1"/>
    </source>
</evidence>
<comment type="caution">
    <text evidence="2">The sequence shown here is derived from an EMBL/GenBank/DDBJ whole genome shotgun (WGS) entry which is preliminary data.</text>
</comment>
<protein>
    <submittedName>
        <fullName evidence="2">Adenine phosphoribosyltransferase</fullName>
        <ecNumber evidence="2">2.4.2.7</ecNumber>
    </submittedName>
</protein>
<sequence length="204" mass="22707">MFYETVKLFERDTGEGLMDEYLLKVAGVERKLPIVRIADNIKIASFVILGDTELVEAAAQELKERIPDADYFITAEAKGIPLVYELSRLCGKKRYFVARKSIKPYMSDPFATEVYSITTQRKQLLCIEKEESDLIKGKRILIVDDVISTGESSRALEALVTRAGGKVVGKAAILAEGKDAVNRDDIIYLGELPLFPIESSDAIQ</sequence>
<name>A0A4Y1ZBX7_9BACL</name>
<keyword evidence="2" id="KW-0328">Glycosyltransferase</keyword>
<reference evidence="2 3" key="1">
    <citation type="submission" date="2017-11" db="EMBL/GenBank/DDBJ databases">
        <title>Draft Genome Sequence of Sporolactobacillus inulinus NBRC 111894 Isolated from Koso, a Japanese Sugar-Vegetable Fermented Beverage.</title>
        <authorList>
            <person name="Chiou T.Y."/>
            <person name="Oshima K."/>
            <person name="Suda W."/>
            <person name="Hattori M."/>
            <person name="Takahashi T."/>
        </authorList>
    </citation>
    <scope>NUCLEOTIDE SEQUENCE [LARGE SCALE GENOMIC DNA]</scope>
    <source>
        <strain evidence="2 3">NBRC111894</strain>
    </source>
</reference>
<proteinExistence type="predicted"/>
<dbReference type="Gene3D" id="3.40.50.2020">
    <property type="match status" value="1"/>
</dbReference>
<keyword evidence="2" id="KW-0808">Transferase</keyword>
<dbReference type="NCBIfam" id="NF005592">
    <property type="entry name" value="PRK07322.1"/>
    <property type="match status" value="1"/>
</dbReference>
<dbReference type="InterPro" id="IPR029057">
    <property type="entry name" value="PRTase-like"/>
</dbReference>
<dbReference type="AlphaFoldDB" id="A0A4Y1ZBX7"/>
<dbReference type="CDD" id="cd06223">
    <property type="entry name" value="PRTases_typeI"/>
    <property type="match status" value="1"/>
</dbReference>
<dbReference type="EC" id="2.4.2.7" evidence="2"/>
<dbReference type="EMBL" id="BEXB01000015">
    <property type="protein sequence ID" value="GAY76602.1"/>
    <property type="molecule type" value="Genomic_DNA"/>
</dbReference>
<dbReference type="SUPFAM" id="SSF53271">
    <property type="entry name" value="PRTase-like"/>
    <property type="match status" value="1"/>
</dbReference>
<dbReference type="Proteomes" id="UP000319716">
    <property type="component" value="Unassembled WGS sequence"/>
</dbReference>
<dbReference type="PANTHER" id="PTHR43218:SF1">
    <property type="entry name" value="PHOSPHORIBOSYLTRANSFERASE"/>
    <property type="match status" value="1"/>
</dbReference>